<feature type="non-terminal residue" evidence="1">
    <location>
        <position position="1"/>
    </location>
</feature>
<sequence length="77" mass="8620">NRIGEKKDNSEKSRDLDAQCGSNFVHVVKDGHNIEKGGQNVLLPYKIPQGVSTTDCFVGSKLRKAKVIVYFYKTVSY</sequence>
<dbReference type="EMBL" id="HACG01049975">
    <property type="protein sequence ID" value="CEK96840.1"/>
    <property type="molecule type" value="Transcribed_RNA"/>
</dbReference>
<gene>
    <name evidence="1" type="primary">ORF213674</name>
</gene>
<reference evidence="1" key="1">
    <citation type="submission" date="2014-12" db="EMBL/GenBank/DDBJ databases">
        <title>Insight into the proteome of Arion vulgaris.</title>
        <authorList>
            <person name="Aradska J."/>
            <person name="Bulat T."/>
            <person name="Smidak R."/>
            <person name="Sarate P."/>
            <person name="Gangsoo J."/>
            <person name="Sialana F."/>
            <person name="Bilban M."/>
            <person name="Lubec G."/>
        </authorList>
    </citation>
    <scope>NUCLEOTIDE SEQUENCE</scope>
    <source>
        <tissue evidence="1">Skin</tissue>
    </source>
</reference>
<organism evidence="1">
    <name type="scientific">Arion vulgaris</name>
    <dbReference type="NCBI Taxonomy" id="1028688"/>
    <lineage>
        <taxon>Eukaryota</taxon>
        <taxon>Metazoa</taxon>
        <taxon>Spiralia</taxon>
        <taxon>Lophotrochozoa</taxon>
        <taxon>Mollusca</taxon>
        <taxon>Gastropoda</taxon>
        <taxon>Heterobranchia</taxon>
        <taxon>Euthyneura</taxon>
        <taxon>Panpulmonata</taxon>
        <taxon>Eupulmonata</taxon>
        <taxon>Stylommatophora</taxon>
        <taxon>Helicina</taxon>
        <taxon>Arionoidea</taxon>
        <taxon>Arionidae</taxon>
        <taxon>Arion</taxon>
    </lineage>
</organism>
<accession>A0A0B7BXC3</accession>
<protein>
    <submittedName>
        <fullName evidence="1">Uncharacterized protein</fullName>
    </submittedName>
</protein>
<proteinExistence type="predicted"/>
<dbReference type="AlphaFoldDB" id="A0A0B7BXC3"/>
<name>A0A0B7BXC3_9EUPU</name>
<evidence type="ECO:0000313" key="1">
    <source>
        <dbReference type="EMBL" id="CEK96840.1"/>
    </source>
</evidence>